<accession>A0ABY9WK31</accession>
<organism evidence="2 3">
    <name type="scientific">Archangium minus</name>
    <dbReference type="NCBI Taxonomy" id="83450"/>
    <lineage>
        <taxon>Bacteria</taxon>
        <taxon>Pseudomonadati</taxon>
        <taxon>Myxococcota</taxon>
        <taxon>Myxococcia</taxon>
        <taxon>Myxococcales</taxon>
        <taxon>Cystobacterineae</taxon>
        <taxon>Archangiaceae</taxon>
        <taxon>Archangium</taxon>
    </lineage>
</organism>
<dbReference type="InterPro" id="IPR000182">
    <property type="entry name" value="GNAT_dom"/>
</dbReference>
<name>A0ABY9WK31_9BACT</name>
<dbReference type="PANTHER" id="PTHR43792">
    <property type="entry name" value="GNAT FAMILY, PUTATIVE (AFU_ORTHOLOGUE AFUA_3G00765)-RELATED-RELATED"/>
    <property type="match status" value="1"/>
</dbReference>
<proteinExistence type="predicted"/>
<evidence type="ECO:0000259" key="1">
    <source>
        <dbReference type="PROSITE" id="PS51186"/>
    </source>
</evidence>
<dbReference type="SUPFAM" id="SSF55729">
    <property type="entry name" value="Acyl-CoA N-acyltransferases (Nat)"/>
    <property type="match status" value="1"/>
</dbReference>
<reference evidence="2 3" key="1">
    <citation type="submission" date="2019-08" db="EMBL/GenBank/DDBJ databases">
        <title>Archangium and Cystobacter genomes.</title>
        <authorList>
            <person name="Chen I.-C.K."/>
            <person name="Wielgoss S."/>
        </authorList>
    </citation>
    <scope>NUCLEOTIDE SEQUENCE [LARGE SCALE GENOMIC DNA]</scope>
    <source>
        <strain evidence="2 3">Cbm 6</strain>
    </source>
</reference>
<evidence type="ECO:0000313" key="2">
    <source>
        <dbReference type="EMBL" id="WNG43106.1"/>
    </source>
</evidence>
<dbReference type="InterPro" id="IPR016181">
    <property type="entry name" value="Acyl_CoA_acyltransferase"/>
</dbReference>
<dbReference type="PANTHER" id="PTHR43792:SF1">
    <property type="entry name" value="N-ACETYLTRANSFERASE DOMAIN-CONTAINING PROTEIN"/>
    <property type="match status" value="1"/>
</dbReference>
<gene>
    <name evidence="2" type="ORF">F0U60_02585</name>
</gene>
<dbReference type="InterPro" id="IPR051531">
    <property type="entry name" value="N-acetyltransferase"/>
</dbReference>
<feature type="domain" description="N-acetyltransferase" evidence="1">
    <location>
        <begin position="11"/>
        <end position="194"/>
    </location>
</feature>
<dbReference type="RefSeq" id="WP_395813565.1">
    <property type="nucleotide sequence ID" value="NZ_CP043494.1"/>
</dbReference>
<dbReference type="Pfam" id="PF13302">
    <property type="entry name" value="Acetyltransf_3"/>
    <property type="match status" value="1"/>
</dbReference>
<keyword evidence="3" id="KW-1185">Reference proteome</keyword>
<dbReference type="EMBL" id="CP043494">
    <property type="protein sequence ID" value="WNG43106.1"/>
    <property type="molecule type" value="Genomic_DNA"/>
</dbReference>
<protein>
    <submittedName>
        <fullName evidence="2">GNAT family N-acetyltransferase</fullName>
    </submittedName>
</protein>
<dbReference type="Proteomes" id="UP001611383">
    <property type="component" value="Chromosome"/>
</dbReference>
<sequence>MQRPTLETKRLRIRPLVLEDLEACHRLYVDIDWADTRLSEEANREQRRRWLEWTVRNDEQLALLYQPPYGDRAVELKDGGGFVGLVGLVPLLAPFGQLPCFGRVEGARFSPEVGLFWAISPHFQRKGYATEAARALVQYAFGTLKLGRIVAGTERGNSASMAVMRHLGMRLEENPFPEPPWFQVTGLLEASELFS</sequence>
<evidence type="ECO:0000313" key="3">
    <source>
        <dbReference type="Proteomes" id="UP001611383"/>
    </source>
</evidence>
<dbReference type="PROSITE" id="PS51186">
    <property type="entry name" value="GNAT"/>
    <property type="match status" value="1"/>
</dbReference>
<dbReference type="Gene3D" id="3.40.630.30">
    <property type="match status" value="1"/>
</dbReference>